<accession>A0A136WEP8</accession>
<name>A0A136WEP8_9FIRM</name>
<gene>
    <name evidence="1" type="ORF">CLNEO_15160</name>
</gene>
<evidence type="ECO:0000313" key="1">
    <source>
        <dbReference type="EMBL" id="KXL52974.1"/>
    </source>
</evidence>
<keyword evidence="2" id="KW-1185">Reference proteome</keyword>
<proteinExistence type="predicted"/>
<dbReference type="RefSeq" id="WP_066086890.1">
    <property type="nucleotide sequence ID" value="NZ_LRVM01000004.1"/>
</dbReference>
<evidence type="ECO:0000313" key="2">
    <source>
        <dbReference type="Proteomes" id="UP000070539"/>
    </source>
</evidence>
<organism evidence="1 2">
    <name type="scientific">Anaerotignum neopropionicum</name>
    <dbReference type="NCBI Taxonomy" id="36847"/>
    <lineage>
        <taxon>Bacteria</taxon>
        <taxon>Bacillati</taxon>
        <taxon>Bacillota</taxon>
        <taxon>Clostridia</taxon>
        <taxon>Lachnospirales</taxon>
        <taxon>Anaerotignaceae</taxon>
        <taxon>Anaerotignum</taxon>
    </lineage>
</organism>
<dbReference type="PATRIC" id="fig|36847.3.peg.1769"/>
<dbReference type="OrthoDB" id="2083319at2"/>
<comment type="caution">
    <text evidence="1">The sequence shown here is derived from an EMBL/GenBank/DDBJ whole genome shotgun (WGS) entry which is preliminary data.</text>
</comment>
<dbReference type="STRING" id="36847.CLNEO_15160"/>
<dbReference type="AlphaFoldDB" id="A0A136WEP8"/>
<sequence>MTKMIALCGVGEKISHILEQYRGFRILRFFDERERRGDVKLAYFMRNDPSVALAIVGYSGAEGLAACDYLRTQDSTLPILWLCDRREFEPEARRLGVNFYGTGPPNWEPTIPLILKQCI</sequence>
<dbReference type="EMBL" id="LRVM01000004">
    <property type="protein sequence ID" value="KXL52974.1"/>
    <property type="molecule type" value="Genomic_DNA"/>
</dbReference>
<dbReference type="Proteomes" id="UP000070539">
    <property type="component" value="Unassembled WGS sequence"/>
</dbReference>
<dbReference type="InterPro" id="IPR011006">
    <property type="entry name" value="CheY-like_superfamily"/>
</dbReference>
<dbReference type="SUPFAM" id="SSF52172">
    <property type="entry name" value="CheY-like"/>
    <property type="match status" value="1"/>
</dbReference>
<reference evidence="1 2" key="1">
    <citation type="submission" date="2016-01" db="EMBL/GenBank/DDBJ databases">
        <title>Genome sequence of Clostridium neopropionicum X4, DSM-3847.</title>
        <authorList>
            <person name="Poehlein A."/>
            <person name="Beck M.H."/>
            <person name="Bengelsdorf F.R."/>
            <person name="Daniel R."/>
            <person name="Duerre P."/>
        </authorList>
    </citation>
    <scope>NUCLEOTIDE SEQUENCE [LARGE SCALE GENOMIC DNA]</scope>
    <source>
        <strain evidence="1 2">DSM-3847</strain>
    </source>
</reference>
<protein>
    <submittedName>
        <fullName evidence="1">Uncharacterized protein</fullName>
    </submittedName>
</protein>